<dbReference type="KEGG" id="bpt:Bpet0187"/>
<dbReference type="STRING" id="94624.Bpet0187"/>
<protein>
    <submittedName>
        <fullName evidence="2">Membrane protein</fullName>
    </submittedName>
</protein>
<keyword evidence="1" id="KW-0812">Transmembrane</keyword>
<feature type="transmembrane region" description="Helical" evidence="1">
    <location>
        <begin position="294"/>
        <end position="312"/>
    </location>
</feature>
<accession>A9HWN1</accession>
<evidence type="ECO:0000313" key="3">
    <source>
        <dbReference type="Proteomes" id="UP000001225"/>
    </source>
</evidence>
<feature type="transmembrane region" description="Helical" evidence="1">
    <location>
        <begin position="15"/>
        <end position="35"/>
    </location>
</feature>
<organism evidence="2 3">
    <name type="scientific">Bordetella petrii (strain ATCC BAA-461 / DSM 12804 / CCUG 43448 / CIP 107267 / Se-1111R)</name>
    <dbReference type="NCBI Taxonomy" id="340100"/>
    <lineage>
        <taxon>Bacteria</taxon>
        <taxon>Pseudomonadati</taxon>
        <taxon>Pseudomonadota</taxon>
        <taxon>Betaproteobacteria</taxon>
        <taxon>Burkholderiales</taxon>
        <taxon>Alcaligenaceae</taxon>
        <taxon>Bordetella</taxon>
    </lineage>
</organism>
<name>A9HWN1_BORPD</name>
<reference evidence="2 3" key="1">
    <citation type="journal article" date="2008" name="BMC Genomics">
        <title>The missing link: Bordetella petrii is endowed with both the metabolic versatility of environmental bacteria and virulence traits of pathogenic Bordetellae.</title>
        <authorList>
            <person name="Gross R."/>
            <person name="Guzman C.A."/>
            <person name="Sebaihia M."/>
            <person name="Martins Dos Santos V.A."/>
            <person name="Pieper D.H."/>
            <person name="Koebnik R."/>
            <person name="Lechner M."/>
            <person name="Bartels D."/>
            <person name="Buhrmester J."/>
            <person name="Choudhuri J.V."/>
            <person name="Ebensen T."/>
            <person name="Gaigalat L."/>
            <person name="Herrmann S."/>
            <person name="Khachane A.N."/>
            <person name="Larisch C."/>
            <person name="Link S."/>
            <person name="Linke B."/>
            <person name="Meyer F."/>
            <person name="Mormann S."/>
            <person name="Nakunst D."/>
            <person name="Rueckert C."/>
            <person name="Schneiker-Bekel S."/>
            <person name="Schulze K."/>
            <person name="Vorhoelter F.J."/>
            <person name="Yevsa T."/>
            <person name="Engle J.T."/>
            <person name="Goldman W.E."/>
            <person name="Puehler A."/>
            <person name="Goebel U.B."/>
            <person name="Goesmann A."/>
            <person name="Bloecker H."/>
            <person name="Kaiser O."/>
            <person name="Martinez-Arias R."/>
        </authorList>
    </citation>
    <scope>NUCLEOTIDE SEQUENCE [LARGE SCALE GENOMIC DNA]</scope>
    <source>
        <strain evidence="3">ATCC BAA-461 / DSM 12804 / CCUG 43448 / CIP 107267 / Se-1111R</strain>
    </source>
</reference>
<dbReference type="EMBL" id="AM902716">
    <property type="protein sequence ID" value="CAP40518.1"/>
    <property type="molecule type" value="Genomic_DNA"/>
</dbReference>
<dbReference type="Proteomes" id="UP000001225">
    <property type="component" value="Chromosome"/>
</dbReference>
<evidence type="ECO:0000313" key="2">
    <source>
        <dbReference type="EMBL" id="CAP40518.1"/>
    </source>
</evidence>
<dbReference type="AlphaFoldDB" id="A9HWN1"/>
<feature type="transmembrane region" description="Helical" evidence="1">
    <location>
        <begin position="92"/>
        <end position="108"/>
    </location>
</feature>
<gene>
    <name evidence="2" type="ordered locus">Bpet0187</name>
</gene>
<keyword evidence="1" id="KW-1133">Transmembrane helix</keyword>
<feature type="transmembrane region" description="Helical" evidence="1">
    <location>
        <begin position="69"/>
        <end position="86"/>
    </location>
</feature>
<keyword evidence="3" id="KW-1185">Reference proteome</keyword>
<feature type="transmembrane region" description="Helical" evidence="1">
    <location>
        <begin position="324"/>
        <end position="346"/>
    </location>
</feature>
<feature type="transmembrane region" description="Helical" evidence="1">
    <location>
        <begin position="159"/>
        <end position="178"/>
    </location>
</feature>
<dbReference type="CDD" id="cd21469">
    <property type="entry name" value="LPS_wlbK_C-like"/>
    <property type="match status" value="1"/>
</dbReference>
<proteinExistence type="predicted"/>
<dbReference type="CDD" id="cd21468">
    <property type="entry name" value="LPS_wlbK_N-like"/>
    <property type="match status" value="1"/>
</dbReference>
<sequence length="421" mass="47143">MSSAPLSSDFQSSALAPRLLTAACMLMLLGSSLYLPPPLRPFHWGLALIALAFCLDAPTRRSFLHSRALPAAVAVMLLVCVQAAWADNQPRYAQYAVILAISLSYALLGEHLARQGNAYLRWLPWLVALWLLMALVPWFDLLTHSERFRARYPLTGGPWDNINNMATALVVANLLWLLARRRLSSALFAIAWLYCLVLNRRADLLGMGVLGAAYLLCLMQGSWRRKAAMALAWAALSGAGLLWQQSVGPITRDLPRITLNDGEWELVAAEGDQSTNSRKALLMDMINQARYMPWWQWLAGMGAGQLNVMSLTRGELKPWGSPHFFWFEMLFYLGVAWPLFMLWLLWRLDWLGRTCLLVVGIAGIAPSSMVYFQPFWFLLGVMLAQPSRRSMRTMALPLCLATLDGSTVLGRRSGLQASRRC</sequence>
<feature type="transmembrane region" description="Helical" evidence="1">
    <location>
        <begin position="205"/>
        <end position="223"/>
    </location>
</feature>
<evidence type="ECO:0000256" key="1">
    <source>
        <dbReference type="SAM" id="Phobius"/>
    </source>
</evidence>
<feature type="transmembrane region" description="Helical" evidence="1">
    <location>
        <begin position="120"/>
        <end position="139"/>
    </location>
</feature>
<keyword evidence="1" id="KW-0472">Membrane</keyword>
<feature type="transmembrane region" description="Helical" evidence="1">
    <location>
        <begin position="358"/>
        <end position="384"/>
    </location>
</feature>